<keyword evidence="2" id="KW-1185">Reference proteome</keyword>
<reference evidence="1 2" key="1">
    <citation type="submission" date="2024-03" db="EMBL/GenBank/DDBJ databases">
        <title>Human intestinal bacterial collection.</title>
        <authorList>
            <person name="Pauvert C."/>
            <person name="Hitch T.C.A."/>
            <person name="Clavel T."/>
        </authorList>
    </citation>
    <scope>NUCLEOTIDE SEQUENCE [LARGE SCALE GENOMIC DNA]</scope>
    <source>
        <strain evidence="1 2">CLA-AA-H95</strain>
    </source>
</reference>
<sequence length="120" mass="14021">MLTNSEWKYQTFYSFADLSEDAFADILDKAIWHPDTPVVENTFVDKKVFNEPINKSFSVLIKQTNNRENDLEEAPDLENAVLYVKYDPETDVIEICGHEKARKEFNEIMQKALPFNSINR</sequence>
<dbReference type="Proteomes" id="UP001446032">
    <property type="component" value="Unassembled WGS sequence"/>
</dbReference>
<accession>A0ABV1AKV4</accession>
<evidence type="ECO:0000313" key="1">
    <source>
        <dbReference type="EMBL" id="MEQ2358641.1"/>
    </source>
</evidence>
<organism evidence="1 2">
    <name type="scientific">Blautia intestinihominis</name>
    <dbReference type="NCBI Taxonomy" id="3133152"/>
    <lineage>
        <taxon>Bacteria</taxon>
        <taxon>Bacillati</taxon>
        <taxon>Bacillota</taxon>
        <taxon>Clostridia</taxon>
        <taxon>Lachnospirales</taxon>
        <taxon>Lachnospiraceae</taxon>
        <taxon>Blautia</taxon>
    </lineage>
</organism>
<gene>
    <name evidence="1" type="ORF">WMO75_09885</name>
</gene>
<dbReference type="EMBL" id="JBBMEI010000027">
    <property type="protein sequence ID" value="MEQ2358641.1"/>
    <property type="molecule type" value="Genomic_DNA"/>
</dbReference>
<comment type="caution">
    <text evidence="1">The sequence shown here is derived from an EMBL/GenBank/DDBJ whole genome shotgun (WGS) entry which is preliminary data.</text>
</comment>
<name>A0ABV1AKV4_9FIRM</name>
<dbReference type="RefSeq" id="WP_118698547.1">
    <property type="nucleotide sequence ID" value="NZ_JBBMEI010000027.1"/>
</dbReference>
<evidence type="ECO:0000313" key="2">
    <source>
        <dbReference type="Proteomes" id="UP001446032"/>
    </source>
</evidence>
<protein>
    <submittedName>
        <fullName evidence="1">Uncharacterized protein</fullName>
    </submittedName>
</protein>
<proteinExistence type="predicted"/>